<feature type="transmembrane region" description="Helical" evidence="7">
    <location>
        <begin position="173"/>
        <end position="190"/>
    </location>
</feature>
<keyword evidence="6 7" id="KW-0472">Membrane</keyword>
<sequence length="196" mass="20237">MISIAPEAGVLLAPLQASALTPLQAGILAFVLGCALIAAVLRDVLGVIIAAAAYSLGIAVLWVIMQAPDVALTEAAVGAGVTTLLFLLTIAKTVRPPDERRLELPSPRTGVAVLAFVAVLALTVPAMPAVGSPDSPVVSSSVTEYYLENAYEQTEVKNVVTAVLAAYRGFDTLGEAVVVFAAGVAVLLVLRREEFV</sequence>
<evidence type="ECO:0000256" key="5">
    <source>
        <dbReference type="ARBA" id="ARBA00022989"/>
    </source>
</evidence>
<dbReference type="GeneID" id="79315232"/>
<dbReference type="Proteomes" id="UP001596547">
    <property type="component" value="Unassembled WGS sequence"/>
</dbReference>
<comment type="caution">
    <text evidence="10">The sequence shown here is derived from an EMBL/GenBank/DDBJ whole genome shotgun (WGS) entry which is preliminary data.</text>
</comment>
<dbReference type="NCBIfam" id="NF009159">
    <property type="entry name" value="PRK12504.1"/>
    <property type="match status" value="1"/>
</dbReference>
<dbReference type="EMBL" id="JBHTBF010000002">
    <property type="protein sequence ID" value="MFC7318082.1"/>
    <property type="molecule type" value="Genomic_DNA"/>
</dbReference>
<dbReference type="Gene3D" id="1.20.120.1200">
    <property type="entry name" value="NADH-ubiquinone/plastoquinone oxidoreductase chain 6, subunit NuoJ"/>
    <property type="match status" value="1"/>
</dbReference>
<accession>A0ABD6ACU3</accession>
<feature type="domain" description="MrpA C-terminal/MbhE" evidence="9">
    <location>
        <begin position="138"/>
        <end position="192"/>
    </location>
</feature>
<dbReference type="GO" id="GO:0005886">
    <property type="term" value="C:plasma membrane"/>
    <property type="evidence" value="ECO:0007669"/>
    <property type="project" value="UniProtKB-SubCell"/>
</dbReference>
<reference evidence="10 11" key="1">
    <citation type="journal article" date="2019" name="Int. J. Syst. Evol. Microbiol.">
        <title>The Global Catalogue of Microorganisms (GCM) 10K type strain sequencing project: providing services to taxonomists for standard genome sequencing and annotation.</title>
        <authorList>
            <consortium name="The Broad Institute Genomics Platform"/>
            <consortium name="The Broad Institute Genome Sequencing Center for Infectious Disease"/>
            <person name="Wu L."/>
            <person name="Ma J."/>
        </authorList>
    </citation>
    <scope>NUCLEOTIDE SEQUENCE [LARGE SCALE GENOMIC DNA]</scope>
    <source>
        <strain evidence="10 11">PSR21</strain>
    </source>
</reference>
<feature type="transmembrane region" description="Helical" evidence="7">
    <location>
        <begin position="47"/>
        <end position="65"/>
    </location>
</feature>
<keyword evidence="2" id="KW-0813">Transport</keyword>
<protein>
    <submittedName>
        <fullName evidence="10">DUF4040 domain-containing protein</fullName>
    </submittedName>
</protein>
<name>A0ABD6ACU3_9EURY</name>
<dbReference type="InterPro" id="IPR050616">
    <property type="entry name" value="CPA3_Na-H_Antiporter_A"/>
</dbReference>
<dbReference type="InterPro" id="IPR025383">
    <property type="entry name" value="MrpA_C/MbhD"/>
</dbReference>
<evidence type="ECO:0000256" key="3">
    <source>
        <dbReference type="ARBA" id="ARBA00022475"/>
    </source>
</evidence>
<dbReference type="Pfam" id="PF13244">
    <property type="entry name" value="MbhD"/>
    <property type="match status" value="1"/>
</dbReference>
<dbReference type="RefSeq" id="WP_276305641.1">
    <property type="nucleotide sequence ID" value="NZ_CP119992.1"/>
</dbReference>
<feature type="domain" description="MrpA C-terminal/MbhD" evidence="8">
    <location>
        <begin position="30"/>
        <end position="93"/>
    </location>
</feature>
<feature type="transmembrane region" description="Helical" evidence="7">
    <location>
        <begin position="111"/>
        <end position="130"/>
    </location>
</feature>
<keyword evidence="11" id="KW-1185">Reference proteome</keyword>
<dbReference type="PANTHER" id="PTHR43373:SF1">
    <property type="entry name" value="NA(+)_H(+) ANTIPORTER SUBUNIT A"/>
    <property type="match status" value="1"/>
</dbReference>
<feature type="transmembrane region" description="Helical" evidence="7">
    <location>
        <begin position="20"/>
        <end position="40"/>
    </location>
</feature>
<evidence type="ECO:0000259" key="9">
    <source>
        <dbReference type="Pfam" id="PF20501"/>
    </source>
</evidence>
<evidence type="ECO:0000256" key="7">
    <source>
        <dbReference type="SAM" id="Phobius"/>
    </source>
</evidence>
<dbReference type="AlphaFoldDB" id="A0ABD6ACU3"/>
<evidence type="ECO:0000313" key="11">
    <source>
        <dbReference type="Proteomes" id="UP001596547"/>
    </source>
</evidence>
<evidence type="ECO:0000256" key="1">
    <source>
        <dbReference type="ARBA" id="ARBA00004651"/>
    </source>
</evidence>
<dbReference type="InterPro" id="IPR046806">
    <property type="entry name" value="MrpA_C/MbhE"/>
</dbReference>
<keyword evidence="4 7" id="KW-0812">Transmembrane</keyword>
<dbReference type="InterPro" id="IPR042106">
    <property type="entry name" value="Nuo/plastoQ_OxRdtase_6_NuoJ"/>
</dbReference>
<evidence type="ECO:0000259" key="8">
    <source>
        <dbReference type="Pfam" id="PF13244"/>
    </source>
</evidence>
<keyword evidence="5 7" id="KW-1133">Transmembrane helix</keyword>
<proteinExistence type="predicted"/>
<feature type="transmembrane region" description="Helical" evidence="7">
    <location>
        <begin position="71"/>
        <end position="90"/>
    </location>
</feature>
<evidence type="ECO:0000256" key="2">
    <source>
        <dbReference type="ARBA" id="ARBA00022448"/>
    </source>
</evidence>
<evidence type="ECO:0000256" key="4">
    <source>
        <dbReference type="ARBA" id="ARBA00022692"/>
    </source>
</evidence>
<evidence type="ECO:0000256" key="6">
    <source>
        <dbReference type="ARBA" id="ARBA00023136"/>
    </source>
</evidence>
<dbReference type="PANTHER" id="PTHR43373">
    <property type="entry name" value="NA(+)/H(+) ANTIPORTER SUBUNIT"/>
    <property type="match status" value="1"/>
</dbReference>
<gene>
    <name evidence="10" type="ORF">ACFQPE_14955</name>
</gene>
<dbReference type="Pfam" id="PF20501">
    <property type="entry name" value="MbhE"/>
    <property type="match status" value="1"/>
</dbReference>
<comment type="subcellular location">
    <subcellularLocation>
        <location evidence="1">Cell membrane</location>
        <topology evidence="1">Multi-pass membrane protein</topology>
    </subcellularLocation>
</comment>
<organism evidence="10 11">
    <name type="scientific">Halomarina halobia</name>
    <dbReference type="NCBI Taxonomy" id="3033386"/>
    <lineage>
        <taxon>Archaea</taxon>
        <taxon>Methanobacteriati</taxon>
        <taxon>Methanobacteriota</taxon>
        <taxon>Stenosarchaea group</taxon>
        <taxon>Halobacteria</taxon>
        <taxon>Halobacteriales</taxon>
        <taxon>Natronomonadaceae</taxon>
        <taxon>Halomarina</taxon>
    </lineage>
</organism>
<keyword evidence="3" id="KW-1003">Cell membrane</keyword>
<evidence type="ECO:0000313" key="10">
    <source>
        <dbReference type="EMBL" id="MFC7318082.1"/>
    </source>
</evidence>